<gene>
    <name evidence="5" type="ORF">BJ969_001399</name>
</gene>
<dbReference type="Gene3D" id="3.40.50.2300">
    <property type="match status" value="2"/>
</dbReference>
<reference evidence="5 6" key="1">
    <citation type="submission" date="2020-08" db="EMBL/GenBank/DDBJ databases">
        <title>Sequencing the genomes of 1000 actinobacteria strains.</title>
        <authorList>
            <person name="Klenk H.-P."/>
        </authorList>
    </citation>
    <scope>NUCLEOTIDE SEQUENCE [LARGE SCALE GENOMIC DNA]</scope>
    <source>
        <strain evidence="5 6">DSM 45582</strain>
    </source>
</reference>
<evidence type="ECO:0000259" key="4">
    <source>
        <dbReference type="PROSITE" id="PS50932"/>
    </source>
</evidence>
<dbReference type="SUPFAM" id="SSF47413">
    <property type="entry name" value="lambda repressor-like DNA-binding domains"/>
    <property type="match status" value="1"/>
</dbReference>
<keyword evidence="6" id="KW-1185">Reference proteome</keyword>
<keyword evidence="3" id="KW-0804">Transcription</keyword>
<dbReference type="InterPro" id="IPR010982">
    <property type="entry name" value="Lambda_DNA-bd_dom_sf"/>
</dbReference>
<dbReference type="SUPFAM" id="SSF53822">
    <property type="entry name" value="Periplasmic binding protein-like I"/>
    <property type="match status" value="1"/>
</dbReference>
<dbReference type="GO" id="GO:0000976">
    <property type="term" value="F:transcription cis-regulatory region binding"/>
    <property type="evidence" value="ECO:0007669"/>
    <property type="project" value="TreeGrafter"/>
</dbReference>
<evidence type="ECO:0000256" key="2">
    <source>
        <dbReference type="ARBA" id="ARBA00023125"/>
    </source>
</evidence>
<dbReference type="CDD" id="cd01392">
    <property type="entry name" value="HTH_LacI"/>
    <property type="match status" value="1"/>
</dbReference>
<dbReference type="PROSITE" id="PS00356">
    <property type="entry name" value="HTH_LACI_1"/>
    <property type="match status" value="1"/>
</dbReference>
<dbReference type="PANTHER" id="PTHR30146">
    <property type="entry name" value="LACI-RELATED TRANSCRIPTIONAL REPRESSOR"/>
    <property type="match status" value="1"/>
</dbReference>
<comment type="caution">
    <text evidence="5">The sequence shown here is derived from an EMBL/GenBank/DDBJ whole genome shotgun (WGS) entry which is preliminary data.</text>
</comment>
<evidence type="ECO:0000256" key="1">
    <source>
        <dbReference type="ARBA" id="ARBA00023015"/>
    </source>
</evidence>
<accession>A0A840NBL9</accession>
<dbReference type="Proteomes" id="UP000580474">
    <property type="component" value="Unassembled WGS sequence"/>
</dbReference>
<dbReference type="SMART" id="SM00354">
    <property type="entry name" value="HTH_LACI"/>
    <property type="match status" value="1"/>
</dbReference>
<dbReference type="EMBL" id="JACHIV010000001">
    <property type="protein sequence ID" value="MBB5068311.1"/>
    <property type="molecule type" value="Genomic_DNA"/>
</dbReference>
<dbReference type="PROSITE" id="PS50932">
    <property type="entry name" value="HTH_LACI_2"/>
    <property type="match status" value="1"/>
</dbReference>
<dbReference type="InterPro" id="IPR000843">
    <property type="entry name" value="HTH_LacI"/>
</dbReference>
<sequence length="338" mass="36017">MKRPTIIDIARHVGVSKAAVSYALNGRAGVSAATRERILDVAAQLGWDAAGPARTPAADRTGTIGLVLARPPQEIRAEPSMVNWLAGMESALAEYGLVLNVALTSDEDAELGTYRQWAAERRVDGVIVTDLRTADPRVPLLRELALPAVVIGEQERVPNVAVLRFAVADEVRAVVEHLAEFGHTRIGHVQGGFDLEHTRRRNALLRARVRERLGTDLVKVEADPTETGAAQATWRLLAADPPPTAIVYDNDLMAVAAVARAAELDVRVPADLAVLSWQDSMLCRVVTPPVTALSQDVADDAAAAVHLLLELIETGAADDLDVPPRVLIPRASTAGGSG</sequence>
<keyword evidence="2 5" id="KW-0238">DNA-binding</keyword>
<evidence type="ECO:0000313" key="6">
    <source>
        <dbReference type="Proteomes" id="UP000580474"/>
    </source>
</evidence>
<dbReference type="Pfam" id="PF00356">
    <property type="entry name" value="LacI"/>
    <property type="match status" value="1"/>
</dbReference>
<organism evidence="5 6">
    <name type="scientific">Saccharopolyspora gloriosae</name>
    <dbReference type="NCBI Taxonomy" id="455344"/>
    <lineage>
        <taxon>Bacteria</taxon>
        <taxon>Bacillati</taxon>
        <taxon>Actinomycetota</taxon>
        <taxon>Actinomycetes</taxon>
        <taxon>Pseudonocardiales</taxon>
        <taxon>Pseudonocardiaceae</taxon>
        <taxon>Saccharopolyspora</taxon>
    </lineage>
</organism>
<keyword evidence="1" id="KW-0805">Transcription regulation</keyword>
<dbReference type="RefSeq" id="WP_184478019.1">
    <property type="nucleotide sequence ID" value="NZ_JACHIV010000001.1"/>
</dbReference>
<dbReference type="Gene3D" id="1.10.260.40">
    <property type="entry name" value="lambda repressor-like DNA-binding domains"/>
    <property type="match status" value="1"/>
</dbReference>
<protein>
    <submittedName>
        <fullName evidence="5">DNA-binding LacI/PurR family transcriptional regulator</fullName>
    </submittedName>
</protein>
<dbReference type="PANTHER" id="PTHR30146:SF155">
    <property type="entry name" value="ALANINE RACEMASE"/>
    <property type="match status" value="1"/>
</dbReference>
<dbReference type="GO" id="GO:0003700">
    <property type="term" value="F:DNA-binding transcription factor activity"/>
    <property type="evidence" value="ECO:0007669"/>
    <property type="project" value="TreeGrafter"/>
</dbReference>
<evidence type="ECO:0000256" key="3">
    <source>
        <dbReference type="ARBA" id="ARBA00023163"/>
    </source>
</evidence>
<dbReference type="AlphaFoldDB" id="A0A840NBL9"/>
<proteinExistence type="predicted"/>
<name>A0A840NBL9_9PSEU</name>
<dbReference type="InterPro" id="IPR046335">
    <property type="entry name" value="LacI/GalR-like_sensor"/>
</dbReference>
<evidence type="ECO:0000313" key="5">
    <source>
        <dbReference type="EMBL" id="MBB5068311.1"/>
    </source>
</evidence>
<dbReference type="Pfam" id="PF13377">
    <property type="entry name" value="Peripla_BP_3"/>
    <property type="match status" value="1"/>
</dbReference>
<dbReference type="InterPro" id="IPR028082">
    <property type="entry name" value="Peripla_BP_I"/>
</dbReference>
<feature type="domain" description="HTH lacI-type" evidence="4">
    <location>
        <begin position="4"/>
        <end position="58"/>
    </location>
</feature>